<reference evidence="10 11" key="1">
    <citation type="submission" date="2022-04" db="EMBL/GenBank/DDBJ databases">
        <title>Positive selection, recombination, and allopatry shape intraspecific diversity of widespread and dominant cyanobacteria.</title>
        <authorList>
            <person name="Wei J."/>
            <person name="Shu W."/>
            <person name="Hu C."/>
        </authorList>
    </citation>
    <scope>NUCLEOTIDE SEQUENCE [LARGE SCALE GENOMIC DNA]</scope>
    <source>
        <strain evidence="10 11">GB2-A5</strain>
    </source>
</reference>
<feature type="transmembrane region" description="Helical" evidence="7">
    <location>
        <begin position="200"/>
        <end position="220"/>
    </location>
</feature>
<gene>
    <name evidence="10" type="ORF">NDI37_01425</name>
</gene>
<dbReference type="InterPro" id="IPR027417">
    <property type="entry name" value="P-loop_NTPase"/>
</dbReference>
<comment type="subcellular location">
    <subcellularLocation>
        <location evidence="1">Cell membrane</location>
        <topology evidence="1">Multi-pass membrane protein</topology>
    </subcellularLocation>
</comment>
<dbReference type="InterPro" id="IPR039421">
    <property type="entry name" value="Type_1_exporter"/>
</dbReference>
<evidence type="ECO:0000313" key="11">
    <source>
        <dbReference type="Proteomes" id="UP001442494"/>
    </source>
</evidence>
<evidence type="ECO:0000259" key="9">
    <source>
        <dbReference type="PROSITE" id="PS50929"/>
    </source>
</evidence>
<keyword evidence="2 7" id="KW-0812">Transmembrane</keyword>
<comment type="caution">
    <text evidence="10">The sequence shown here is derived from an EMBL/GenBank/DDBJ whole genome shotgun (WGS) entry which is preliminary data.</text>
</comment>
<keyword evidence="6 7" id="KW-0472">Membrane</keyword>
<dbReference type="RefSeq" id="WP_199313355.1">
    <property type="nucleotide sequence ID" value="NZ_JAMPKK010000002.1"/>
</dbReference>
<organism evidence="10 11">
    <name type="scientific">Funiculus sociatus GB2-A5</name>
    <dbReference type="NCBI Taxonomy" id="2933946"/>
    <lineage>
        <taxon>Bacteria</taxon>
        <taxon>Bacillati</taxon>
        <taxon>Cyanobacteriota</taxon>
        <taxon>Cyanophyceae</taxon>
        <taxon>Coleofasciculales</taxon>
        <taxon>Coleofasciculaceae</taxon>
        <taxon>Funiculus</taxon>
    </lineage>
</organism>
<keyword evidence="5 7" id="KW-1133">Transmembrane helix</keyword>
<feature type="transmembrane region" description="Helical" evidence="7">
    <location>
        <begin position="285"/>
        <end position="310"/>
    </location>
</feature>
<feature type="transmembrane region" description="Helical" evidence="7">
    <location>
        <begin position="43"/>
        <end position="62"/>
    </location>
</feature>
<evidence type="ECO:0000256" key="1">
    <source>
        <dbReference type="ARBA" id="ARBA00004651"/>
    </source>
</evidence>
<dbReference type="PROSITE" id="PS00211">
    <property type="entry name" value="ABC_TRANSPORTER_1"/>
    <property type="match status" value="1"/>
</dbReference>
<dbReference type="Gene3D" id="1.20.1560.10">
    <property type="entry name" value="ABC transporter type 1, transmembrane domain"/>
    <property type="match status" value="1"/>
</dbReference>
<dbReference type="Gene3D" id="3.40.50.300">
    <property type="entry name" value="P-loop containing nucleotide triphosphate hydrolases"/>
    <property type="match status" value="1"/>
</dbReference>
<feature type="domain" description="ABC transmembrane type-1" evidence="9">
    <location>
        <begin position="47"/>
        <end position="353"/>
    </location>
</feature>
<dbReference type="InterPro" id="IPR011527">
    <property type="entry name" value="ABC1_TM_dom"/>
</dbReference>
<dbReference type="Pfam" id="PF00664">
    <property type="entry name" value="ABC_membrane"/>
    <property type="match status" value="1"/>
</dbReference>
<dbReference type="SMART" id="SM00382">
    <property type="entry name" value="AAA"/>
    <property type="match status" value="1"/>
</dbReference>
<keyword evidence="11" id="KW-1185">Reference proteome</keyword>
<dbReference type="InterPro" id="IPR003439">
    <property type="entry name" value="ABC_transporter-like_ATP-bd"/>
</dbReference>
<dbReference type="EMBL" id="JAMPKK010000002">
    <property type="protein sequence ID" value="MEP0863127.1"/>
    <property type="molecule type" value="Genomic_DNA"/>
</dbReference>
<name>A0ABV0JI77_9CYAN</name>
<evidence type="ECO:0000256" key="5">
    <source>
        <dbReference type="ARBA" id="ARBA00022989"/>
    </source>
</evidence>
<dbReference type="Proteomes" id="UP001442494">
    <property type="component" value="Unassembled WGS sequence"/>
</dbReference>
<sequence>MTFPLKARLKPHKNSPKMVVPSINQHWLVRIVLRSISYFRKDFWLIVTLLLLIGASVLFNLLNAWPMAILVDTVLSPTPKPNWVHTLFLAPFGEGKLNRIFGMAFVAMIIRIMSDTVFMLRKMLNYRIQYNGTLRVRTELYDKMQALSLGWHGSRSQGDAIYRLSYDSLGPWGVIDTLIGSTAASVTLTAMIWIMLSRHVLLTVFALSFTPLLLLANWYFEERIRRRAFESKQTDAVMTSTMQQAIELIGLIQSFRREATESRRFTRVVERSVGASMRLHWQENLYPLTVQVVFALGSGVIFGYGGYLVYRDQFLRQVPNGLTLGDLIVFLAYLNQFWDPIGWVLGFTTKIQTFVASCDRVFTVIDEPPTIADEPDARSFPVHPRTLTLADVSFEYISERPVLREIDATIEPGQMVAFLGPSGTGKSTLLNLLPRFYDPTAGSVQLDGFDIRTLKVADVRKHMALVTQGSPLFPGTIAENIAYGCADATLQEIREAAVESGAAEFILALPEQYDTILSEGGQNLSGGQRQRLAIARALATKAPILILDEPTSSLDLKHEQWVIETLQRLRRKRTIILVTHRLETAVDCDRIFVMQEGEIVEEGTHDELLSQQGLYFRMLGYKPSST</sequence>
<evidence type="ECO:0000256" key="2">
    <source>
        <dbReference type="ARBA" id="ARBA00022692"/>
    </source>
</evidence>
<protein>
    <submittedName>
        <fullName evidence="10">ABC transporter ATP-binding protein/permease</fullName>
    </submittedName>
</protein>
<evidence type="ECO:0000256" key="3">
    <source>
        <dbReference type="ARBA" id="ARBA00022741"/>
    </source>
</evidence>
<evidence type="ECO:0000259" key="8">
    <source>
        <dbReference type="PROSITE" id="PS50893"/>
    </source>
</evidence>
<proteinExistence type="predicted"/>
<evidence type="ECO:0000313" key="10">
    <source>
        <dbReference type="EMBL" id="MEP0863127.1"/>
    </source>
</evidence>
<dbReference type="Pfam" id="PF00005">
    <property type="entry name" value="ABC_tran"/>
    <property type="match status" value="1"/>
</dbReference>
<feature type="domain" description="ABC transporter" evidence="8">
    <location>
        <begin position="387"/>
        <end position="621"/>
    </location>
</feature>
<dbReference type="SUPFAM" id="SSF90123">
    <property type="entry name" value="ABC transporter transmembrane region"/>
    <property type="match status" value="1"/>
</dbReference>
<dbReference type="PROSITE" id="PS50893">
    <property type="entry name" value="ABC_TRANSPORTER_2"/>
    <property type="match status" value="1"/>
</dbReference>
<evidence type="ECO:0000256" key="4">
    <source>
        <dbReference type="ARBA" id="ARBA00022840"/>
    </source>
</evidence>
<dbReference type="SUPFAM" id="SSF52540">
    <property type="entry name" value="P-loop containing nucleoside triphosphate hydrolases"/>
    <property type="match status" value="1"/>
</dbReference>
<dbReference type="GO" id="GO:0005524">
    <property type="term" value="F:ATP binding"/>
    <property type="evidence" value="ECO:0007669"/>
    <property type="project" value="UniProtKB-KW"/>
</dbReference>
<feature type="transmembrane region" description="Helical" evidence="7">
    <location>
        <begin position="172"/>
        <end position="194"/>
    </location>
</feature>
<feature type="transmembrane region" description="Helical" evidence="7">
    <location>
        <begin position="100"/>
        <end position="120"/>
    </location>
</feature>
<evidence type="ECO:0000256" key="7">
    <source>
        <dbReference type="SAM" id="Phobius"/>
    </source>
</evidence>
<dbReference type="InterPro" id="IPR017871">
    <property type="entry name" value="ABC_transporter-like_CS"/>
</dbReference>
<dbReference type="PANTHER" id="PTHR24221:SF468">
    <property type="entry name" value="ABC TRANSPORTER"/>
    <property type="match status" value="1"/>
</dbReference>
<accession>A0ABV0JI77</accession>
<keyword evidence="4 10" id="KW-0067">ATP-binding</keyword>
<keyword evidence="3" id="KW-0547">Nucleotide-binding</keyword>
<evidence type="ECO:0000256" key="6">
    <source>
        <dbReference type="ARBA" id="ARBA00023136"/>
    </source>
</evidence>
<dbReference type="PROSITE" id="PS50929">
    <property type="entry name" value="ABC_TM1F"/>
    <property type="match status" value="1"/>
</dbReference>
<dbReference type="InterPro" id="IPR036640">
    <property type="entry name" value="ABC1_TM_sf"/>
</dbReference>
<dbReference type="InterPro" id="IPR003593">
    <property type="entry name" value="AAA+_ATPase"/>
</dbReference>
<dbReference type="PANTHER" id="PTHR24221">
    <property type="entry name" value="ATP-BINDING CASSETTE SUB-FAMILY B"/>
    <property type="match status" value="1"/>
</dbReference>